<dbReference type="Proteomes" id="UP001589595">
    <property type="component" value="Unassembled WGS sequence"/>
</dbReference>
<comment type="caution">
    <text evidence="1">The sequence shown here is derived from an EMBL/GenBank/DDBJ whole genome shotgun (WGS) entry which is preliminary data.</text>
</comment>
<sequence>MSLSHPRTRADINASVRAAASTYAQRNELAFRFLQILEHVRD</sequence>
<dbReference type="EMBL" id="JBHMAJ010000007">
    <property type="protein sequence ID" value="MFB9824731.1"/>
    <property type="molecule type" value="Genomic_DNA"/>
</dbReference>
<name>A0ABD5MLK7_9EURY</name>
<proteinExistence type="predicted"/>
<gene>
    <name evidence="1" type="ORF">ACFFOL_11210</name>
</gene>
<dbReference type="GeneID" id="75735220"/>
<accession>A0ABD5MLK7</accession>
<evidence type="ECO:0000313" key="2">
    <source>
        <dbReference type="Proteomes" id="UP001589595"/>
    </source>
</evidence>
<evidence type="ECO:0000313" key="1">
    <source>
        <dbReference type="EMBL" id="MFB9824731.1"/>
    </source>
</evidence>
<reference evidence="1" key="1">
    <citation type="submission" date="2024-09" db="EMBL/GenBank/DDBJ databases">
        <authorList>
            <person name="Sun Q."/>
        </authorList>
    </citation>
    <scope>NUCLEOTIDE SEQUENCE [LARGE SCALE GENOMIC DNA]</scope>
    <source>
        <strain evidence="1">JCM 31273</strain>
    </source>
</reference>
<keyword evidence="2" id="KW-1185">Reference proteome</keyword>
<dbReference type="AlphaFoldDB" id="A0ABD5MLK7"/>
<protein>
    <submittedName>
        <fullName evidence="1">Uncharacterized protein</fullName>
    </submittedName>
</protein>
<organism evidence="1 2">
    <name type="scientific">Halobaculum roseum</name>
    <dbReference type="NCBI Taxonomy" id="2175149"/>
    <lineage>
        <taxon>Archaea</taxon>
        <taxon>Methanobacteriati</taxon>
        <taxon>Methanobacteriota</taxon>
        <taxon>Stenosarchaea group</taxon>
        <taxon>Halobacteria</taxon>
        <taxon>Halobacteriales</taxon>
        <taxon>Haloferacaceae</taxon>
        <taxon>Halobaculum</taxon>
    </lineage>
</organism>
<dbReference type="RefSeq" id="WP_264084014.1">
    <property type="nucleotide sequence ID" value="NZ_CP082286.1"/>
</dbReference>